<proteinExistence type="inferred from homology"/>
<dbReference type="GO" id="GO:0016787">
    <property type="term" value="F:hydrolase activity"/>
    <property type="evidence" value="ECO:0007669"/>
    <property type="project" value="UniProtKB-KW"/>
</dbReference>
<protein>
    <recommendedName>
        <fullName evidence="7">DUF86 domain-containing protein</fullName>
    </recommendedName>
</protein>
<dbReference type="GO" id="GO:0004540">
    <property type="term" value="F:RNA nuclease activity"/>
    <property type="evidence" value="ECO:0007669"/>
    <property type="project" value="InterPro"/>
</dbReference>
<dbReference type="AlphaFoldDB" id="A0A1T1HCK9"/>
<dbReference type="STRING" id="966.BTA35_0205340"/>
<reference evidence="5" key="1">
    <citation type="submission" date="2017-02" db="EMBL/GenBank/DDBJ databases">
        <title>Draft Genome Sequence of the Salt Water Bacterium Oceanospirillum linum ATCC 11336.</title>
        <authorList>
            <person name="Trachtenberg A.M."/>
            <person name="Carney J.G."/>
            <person name="Linnane J.D."/>
            <person name="Rheaume B.A."/>
            <person name="Pitts N.L."/>
            <person name="Mykles D.L."/>
            <person name="Maclea K.S."/>
        </authorList>
    </citation>
    <scope>NUCLEOTIDE SEQUENCE [LARGE SCALE GENOMIC DNA]</scope>
    <source>
        <strain evidence="5">ATCC 11336</strain>
    </source>
</reference>
<evidence type="ECO:0000256" key="4">
    <source>
        <dbReference type="ARBA" id="ARBA00024207"/>
    </source>
</evidence>
<evidence type="ECO:0000313" key="6">
    <source>
        <dbReference type="Proteomes" id="UP000190064"/>
    </source>
</evidence>
<evidence type="ECO:0000256" key="2">
    <source>
        <dbReference type="ARBA" id="ARBA00022722"/>
    </source>
</evidence>
<dbReference type="InterPro" id="IPR037038">
    <property type="entry name" value="HepT-like_sf"/>
</dbReference>
<dbReference type="NCBIfam" id="NF047751">
    <property type="entry name" value="HepT_toxin"/>
    <property type="match status" value="1"/>
</dbReference>
<evidence type="ECO:0000256" key="1">
    <source>
        <dbReference type="ARBA" id="ARBA00022649"/>
    </source>
</evidence>
<dbReference type="PANTHER" id="PTHR33397">
    <property type="entry name" value="UPF0331 PROTEIN YUTE"/>
    <property type="match status" value="1"/>
</dbReference>
<evidence type="ECO:0008006" key="7">
    <source>
        <dbReference type="Google" id="ProtNLM"/>
    </source>
</evidence>
<evidence type="ECO:0000313" key="5">
    <source>
        <dbReference type="EMBL" id="OOV87470.1"/>
    </source>
</evidence>
<keyword evidence="2" id="KW-0540">Nuclease</keyword>
<dbReference type="Gene3D" id="1.20.120.580">
    <property type="entry name" value="bsu32300-like"/>
    <property type="match status" value="1"/>
</dbReference>
<organism evidence="5 6">
    <name type="scientific">Oceanospirillum linum</name>
    <dbReference type="NCBI Taxonomy" id="966"/>
    <lineage>
        <taxon>Bacteria</taxon>
        <taxon>Pseudomonadati</taxon>
        <taxon>Pseudomonadota</taxon>
        <taxon>Gammaproteobacteria</taxon>
        <taxon>Oceanospirillales</taxon>
        <taxon>Oceanospirillaceae</taxon>
        <taxon>Oceanospirillum</taxon>
    </lineage>
</organism>
<dbReference type="PANTHER" id="PTHR33397:SF5">
    <property type="entry name" value="RNASE YUTE-RELATED"/>
    <property type="match status" value="1"/>
</dbReference>
<dbReference type="GO" id="GO:0110001">
    <property type="term" value="C:toxin-antitoxin complex"/>
    <property type="evidence" value="ECO:0007669"/>
    <property type="project" value="InterPro"/>
</dbReference>
<accession>A0A1T1HCK9</accession>
<dbReference type="InterPro" id="IPR008201">
    <property type="entry name" value="HepT-like"/>
</dbReference>
<gene>
    <name evidence="5" type="ORF">BTA35_0205340</name>
</gene>
<comment type="similarity">
    <text evidence="4">Belongs to the HepT RNase toxin family.</text>
</comment>
<sequence length="153" mass="17714">MNTSKIELNFEPYVMALTEQVEQYLSGLDELSTLLKQRPLSFNERSAVERSLQVIVESAIGCSKHYLKAHGKPVPSEARASIERVYEHLALIEPDINDIRGAVGMRNAIIHDYLNLDWKKLEPVVREKKYHYVYRYIEKVTQALLNIPHIKHT</sequence>
<keyword evidence="3" id="KW-0378">Hydrolase</keyword>
<dbReference type="RefSeq" id="WP_078318799.1">
    <property type="nucleotide sequence ID" value="NZ_FXTS01000002.1"/>
</dbReference>
<dbReference type="InterPro" id="IPR052379">
    <property type="entry name" value="Type_VII_TA_RNase"/>
</dbReference>
<comment type="caution">
    <text evidence="5">The sequence shown here is derived from an EMBL/GenBank/DDBJ whole genome shotgun (WGS) entry which is preliminary data.</text>
</comment>
<evidence type="ECO:0000256" key="3">
    <source>
        <dbReference type="ARBA" id="ARBA00022801"/>
    </source>
</evidence>
<dbReference type="EMBL" id="MTSD02000002">
    <property type="protein sequence ID" value="OOV87470.1"/>
    <property type="molecule type" value="Genomic_DNA"/>
</dbReference>
<name>A0A1T1HCK9_OCELI</name>
<keyword evidence="1" id="KW-1277">Toxin-antitoxin system</keyword>
<dbReference type="Pfam" id="PF01934">
    <property type="entry name" value="HepT-like"/>
    <property type="match status" value="1"/>
</dbReference>
<dbReference type="Proteomes" id="UP000190064">
    <property type="component" value="Unassembled WGS sequence"/>
</dbReference>
<keyword evidence="6" id="KW-1185">Reference proteome</keyword>